<evidence type="ECO:0000313" key="2">
    <source>
        <dbReference type="Proteomes" id="UP000461670"/>
    </source>
</evidence>
<comment type="caution">
    <text evidence="1">The sequence shown here is derived from an EMBL/GenBank/DDBJ whole genome shotgun (WGS) entry which is preliminary data.</text>
</comment>
<dbReference type="GO" id="GO:0016788">
    <property type="term" value="F:hydrolase activity, acting on ester bonds"/>
    <property type="evidence" value="ECO:0007669"/>
    <property type="project" value="UniProtKB-ARBA"/>
</dbReference>
<dbReference type="SUPFAM" id="SSF52266">
    <property type="entry name" value="SGNH hydrolase"/>
    <property type="match status" value="1"/>
</dbReference>
<accession>A0A7V8FPQ3</accession>
<dbReference type="Proteomes" id="UP000461670">
    <property type="component" value="Unassembled WGS sequence"/>
</dbReference>
<dbReference type="EMBL" id="WNDQ01000017">
    <property type="protein sequence ID" value="KAF1021888.1"/>
    <property type="molecule type" value="Genomic_DNA"/>
</dbReference>
<sequence>MTSPLDGKVAPFGESVDTLHKFINDPAGDIETESGTMPNLRKINEELRNSGAVGIVLEAQEKAEAAAQLVAAQGNVFATKAMALDQTTGVEDGKLCTILPNSTDDLAYASVFKRVGDGLVFAWQWADGWEVKAVKATVSDISGSDAALALSVREASDLGYEDGAQIAAFVSSGLMFNFPEGRFRLGTEHHADANDFVQFVVSRETEALALTKAGVYETFAANKLRFTDRGAIIESAATNLCTYPRAFTSWSPYGSPSATVSAYSGTTPNGTSSGAYSIVESASQGVLQWSFTPAAGQQYTASVHFKLGGRPAAMLRVSGAGMSAEACGAVDLSAGTITLAAGVSGTTVAVEALANGWYRASVTFTAVSIATCSILLQGASGTTYADRNYTKTSGTVGINIWHAQVETGAVASSPCIGTRSADAVSIDITDIGSRTSDKIAVVYAGGTSSLLRSALASVNTINLASDGGVPWASKYITSVVLLPDMGDSYVPVRANIDNARVALAGGSVAPLVAGLQHAMRAAGLVAGTTVTGPVDDLLLPSADSACAPYFVSAAGVHYFNGTLYPTQSDLLAAAGGSISGDTYSLDGYVSNDNLISSMSEFETVTNASGTITDGVLALGTSTSPGSFSHRLVGMAGRAVQLSLYAKDTDSSASARAMISNANAALGTGVSSALAANTTGRTLSCIGCPIIGQAWVGGKITAVRTSYWSVPQLHEVWPALSFPNGNMTLEMECVAPAALPETTEVIAQGDIGSEYHRWRIELRSGGSVYLLHNVAYGSSVAVATDVQIGTVAAGATMKIAAGLSRTQMMGAVNGEGAAIDLVGCVGFYNFRIGRSYTGEAFGGTISSVRILSGCESLAWMKRRTSSIKTIVRPEGDSYSGNSSTGIGLMLEDLGYTVVNTGVGGSTMAEMVTRITSDTARLPHTLVMWDGSPNDHTNGQYAIELDYIAQIVAALGHNRWLWIRNGQIAGLVDTTTYNDMTNLYNAIAAKYGSVHVVDIQPAVAKYGITDPSASGYAQDQADIASGLYPRSILFDSVHLSATVRRGIAPILSAAIERVARL</sequence>
<name>A0A7V8FPQ3_9BURK</name>
<dbReference type="AlphaFoldDB" id="A0A7V8FPQ3"/>
<evidence type="ECO:0000313" key="1">
    <source>
        <dbReference type="EMBL" id="KAF1021888.1"/>
    </source>
</evidence>
<dbReference type="InterPro" id="IPR036514">
    <property type="entry name" value="SGNH_hydro_sf"/>
</dbReference>
<protein>
    <submittedName>
        <fullName evidence="1">Uncharacterized protein</fullName>
    </submittedName>
</protein>
<proteinExistence type="predicted"/>
<reference evidence="2" key="1">
    <citation type="journal article" date="2020" name="MBio">
        <title>Horizontal gene transfer to a defensive symbiont with a reduced genome amongst a multipartite beetle microbiome.</title>
        <authorList>
            <person name="Waterworth S.C."/>
            <person name="Florez L.V."/>
            <person name="Rees E.R."/>
            <person name="Hertweck C."/>
            <person name="Kaltenpoth M."/>
            <person name="Kwan J.C."/>
        </authorList>
    </citation>
    <scope>NUCLEOTIDE SEQUENCE [LARGE SCALE GENOMIC DNA]</scope>
</reference>
<gene>
    <name evidence="1" type="ORF">GAK30_01577</name>
</gene>
<organism evidence="1 2">
    <name type="scientific">Paracidovorax wautersii</name>
    <dbReference type="NCBI Taxonomy" id="1177982"/>
    <lineage>
        <taxon>Bacteria</taxon>
        <taxon>Pseudomonadati</taxon>
        <taxon>Pseudomonadota</taxon>
        <taxon>Betaproteobacteria</taxon>
        <taxon>Burkholderiales</taxon>
        <taxon>Comamonadaceae</taxon>
        <taxon>Paracidovorax</taxon>
    </lineage>
</organism>
<dbReference type="Gene3D" id="3.40.50.1110">
    <property type="entry name" value="SGNH hydrolase"/>
    <property type="match status" value="1"/>
</dbReference>